<gene>
    <name evidence="3" type="ORF">SAMN04489793_4852</name>
</gene>
<feature type="signal peptide" evidence="2">
    <location>
        <begin position="1"/>
        <end position="26"/>
    </location>
</feature>
<evidence type="ECO:0000313" key="3">
    <source>
        <dbReference type="EMBL" id="SED39945.1"/>
    </source>
</evidence>
<protein>
    <recommendedName>
        <fullName evidence="5">Lipoprotein</fullName>
    </recommendedName>
</protein>
<name>A0A1H5ACY0_TSUTY</name>
<sequence>MMNRMRIAVPLRITGLVAVAAVAAAAACGTPAPSSAPGSPSSSAAPAPPACDADTVTGRSDYGAPLRCLLHDARFPRLTFDYSDPGFAGPDGRNQVIVVREGDRLVQTITERAVSPAPGPPFAPRWANDGDGQLAVVTNSGGSGGVGLAVWRARGPEGPFVRGGELFGFPWRTATTEEGYTALYAHSSATSGAYTIFRLAGDRVVRLLNLPVAVVGSADTSLGGDGPVVTDRNTSCRAVAPTPAQAQALGEAGVTAAGYGERLCRQDWVGRTYAG</sequence>
<feature type="region of interest" description="Disordered" evidence="1">
    <location>
        <begin position="30"/>
        <end position="53"/>
    </location>
</feature>
<organism evidence="3 4">
    <name type="scientific">Tsukamurella tyrosinosolvens</name>
    <dbReference type="NCBI Taxonomy" id="57704"/>
    <lineage>
        <taxon>Bacteria</taxon>
        <taxon>Bacillati</taxon>
        <taxon>Actinomycetota</taxon>
        <taxon>Actinomycetes</taxon>
        <taxon>Mycobacteriales</taxon>
        <taxon>Tsukamurellaceae</taxon>
        <taxon>Tsukamurella</taxon>
    </lineage>
</organism>
<dbReference type="SUPFAM" id="SSF69322">
    <property type="entry name" value="Tricorn protease domain 2"/>
    <property type="match status" value="1"/>
</dbReference>
<dbReference type="PROSITE" id="PS51257">
    <property type="entry name" value="PROKAR_LIPOPROTEIN"/>
    <property type="match status" value="1"/>
</dbReference>
<evidence type="ECO:0008006" key="5">
    <source>
        <dbReference type="Google" id="ProtNLM"/>
    </source>
</evidence>
<dbReference type="EMBL" id="FNSA01000003">
    <property type="protein sequence ID" value="SED39945.1"/>
    <property type="molecule type" value="Genomic_DNA"/>
</dbReference>
<evidence type="ECO:0000256" key="2">
    <source>
        <dbReference type="SAM" id="SignalP"/>
    </source>
</evidence>
<keyword evidence="4" id="KW-1185">Reference proteome</keyword>
<evidence type="ECO:0000313" key="4">
    <source>
        <dbReference type="Proteomes" id="UP000182241"/>
    </source>
</evidence>
<dbReference type="Proteomes" id="UP000182241">
    <property type="component" value="Unassembled WGS sequence"/>
</dbReference>
<evidence type="ECO:0000256" key="1">
    <source>
        <dbReference type="SAM" id="MobiDB-lite"/>
    </source>
</evidence>
<keyword evidence="2" id="KW-0732">Signal</keyword>
<dbReference type="STRING" id="57704.SAMN04489793_4852"/>
<accession>A0A1H5ACY0</accession>
<reference evidence="4" key="1">
    <citation type="submission" date="2016-10" db="EMBL/GenBank/DDBJ databases">
        <authorList>
            <person name="Varghese N."/>
            <person name="Submissions S."/>
        </authorList>
    </citation>
    <scope>NUCLEOTIDE SEQUENCE [LARGE SCALE GENOMIC DNA]</scope>
    <source>
        <strain evidence="4">DSM 44234</strain>
    </source>
</reference>
<feature type="chain" id="PRO_5010201834" description="Lipoprotein" evidence="2">
    <location>
        <begin position="27"/>
        <end position="275"/>
    </location>
</feature>
<proteinExistence type="predicted"/>
<dbReference type="AlphaFoldDB" id="A0A1H5ACY0"/>